<sequence>MKTKDFRVIFEPEKEGGYHAYCPALRGCHSYGDTLDEARANITEAIEAYLESLAKHREEVPVEHVEDQVIASIRVTFPKSARLASA</sequence>
<accession>A0A1G1VPQ6</accession>
<feature type="domain" description="HicB-like antitoxin of toxin-antitoxin system" evidence="1">
    <location>
        <begin position="7"/>
        <end position="66"/>
    </location>
</feature>
<organism evidence="2 3">
    <name type="scientific">Candidatus Chisholmbacteria bacterium RIFCSPHIGHO2_01_FULL_49_18</name>
    <dbReference type="NCBI Taxonomy" id="1797590"/>
    <lineage>
        <taxon>Bacteria</taxon>
        <taxon>Candidatus Chisholmiibacteriota</taxon>
    </lineage>
</organism>
<proteinExistence type="predicted"/>
<dbReference type="Proteomes" id="UP000179069">
    <property type="component" value="Unassembled WGS sequence"/>
</dbReference>
<evidence type="ECO:0000259" key="1">
    <source>
        <dbReference type="Pfam" id="PF15919"/>
    </source>
</evidence>
<dbReference type="EMBL" id="MHCI01000002">
    <property type="protein sequence ID" value="OGY17375.1"/>
    <property type="molecule type" value="Genomic_DNA"/>
</dbReference>
<comment type="caution">
    <text evidence="2">The sequence shown here is derived from an EMBL/GenBank/DDBJ whole genome shotgun (WGS) entry which is preliminary data.</text>
</comment>
<name>A0A1G1VPQ6_9BACT</name>
<reference evidence="2 3" key="1">
    <citation type="journal article" date="2016" name="Nat. Commun.">
        <title>Thousands of microbial genomes shed light on interconnected biogeochemical processes in an aquifer system.</title>
        <authorList>
            <person name="Anantharaman K."/>
            <person name="Brown C.T."/>
            <person name="Hug L.A."/>
            <person name="Sharon I."/>
            <person name="Castelle C.J."/>
            <person name="Probst A.J."/>
            <person name="Thomas B.C."/>
            <person name="Singh A."/>
            <person name="Wilkins M.J."/>
            <person name="Karaoz U."/>
            <person name="Brodie E.L."/>
            <person name="Williams K.H."/>
            <person name="Hubbard S.S."/>
            <person name="Banfield J.F."/>
        </authorList>
    </citation>
    <scope>NUCLEOTIDE SEQUENCE [LARGE SCALE GENOMIC DNA]</scope>
</reference>
<protein>
    <recommendedName>
        <fullName evidence="1">HicB-like antitoxin of toxin-antitoxin system domain-containing protein</fullName>
    </recommendedName>
</protein>
<dbReference type="InterPro" id="IPR051404">
    <property type="entry name" value="TA_system_antitoxin"/>
</dbReference>
<dbReference type="InterPro" id="IPR035069">
    <property type="entry name" value="TTHA1013/TTHA0281-like"/>
</dbReference>
<dbReference type="SUPFAM" id="SSF143100">
    <property type="entry name" value="TTHA1013/TTHA0281-like"/>
    <property type="match status" value="1"/>
</dbReference>
<evidence type="ECO:0000313" key="3">
    <source>
        <dbReference type="Proteomes" id="UP000179069"/>
    </source>
</evidence>
<dbReference type="Gene3D" id="3.30.160.250">
    <property type="match status" value="1"/>
</dbReference>
<dbReference type="Pfam" id="PF15919">
    <property type="entry name" value="HicB_lk_antitox"/>
    <property type="match status" value="1"/>
</dbReference>
<dbReference type="PANTHER" id="PTHR34504:SF4">
    <property type="entry name" value="ANTITOXIN HICB"/>
    <property type="match status" value="1"/>
</dbReference>
<dbReference type="PANTHER" id="PTHR34504">
    <property type="entry name" value="ANTITOXIN HICB"/>
    <property type="match status" value="1"/>
</dbReference>
<gene>
    <name evidence="2" type="ORF">A2785_03950</name>
</gene>
<dbReference type="InterPro" id="IPR031807">
    <property type="entry name" value="HicB-like"/>
</dbReference>
<evidence type="ECO:0000313" key="2">
    <source>
        <dbReference type="EMBL" id="OGY17375.1"/>
    </source>
</evidence>
<dbReference type="AlphaFoldDB" id="A0A1G1VPQ6"/>